<dbReference type="Gene3D" id="3.40.50.9100">
    <property type="entry name" value="Dehydroquinase, class II"/>
    <property type="match status" value="1"/>
</dbReference>
<evidence type="ECO:0000313" key="11">
    <source>
        <dbReference type="EMBL" id="ASP23656.1"/>
    </source>
</evidence>
<dbReference type="PANTHER" id="PTHR21272:SF3">
    <property type="entry name" value="CATABOLIC 3-DEHYDROQUINASE"/>
    <property type="match status" value="1"/>
</dbReference>
<organism evidence="11 12">
    <name type="scientific">Antarctobacter heliothermus</name>
    <dbReference type="NCBI Taxonomy" id="74033"/>
    <lineage>
        <taxon>Bacteria</taxon>
        <taxon>Pseudomonadati</taxon>
        <taxon>Pseudomonadota</taxon>
        <taxon>Alphaproteobacteria</taxon>
        <taxon>Rhodobacterales</taxon>
        <taxon>Roseobacteraceae</taxon>
        <taxon>Antarctobacter</taxon>
    </lineage>
</organism>
<evidence type="ECO:0000313" key="12">
    <source>
        <dbReference type="Proteomes" id="UP000203589"/>
    </source>
</evidence>
<accession>A0A222EBS7</accession>
<evidence type="ECO:0000256" key="2">
    <source>
        <dbReference type="ARBA" id="ARBA00004902"/>
    </source>
</evidence>
<evidence type="ECO:0000256" key="1">
    <source>
        <dbReference type="ARBA" id="ARBA00001864"/>
    </source>
</evidence>
<comment type="pathway">
    <text evidence="2 8">Metabolic intermediate biosynthesis; chorismate biosynthesis; chorismate from D-erythrose 4-phosphate and phosphoenolpyruvate: step 3/7.</text>
</comment>
<dbReference type="OrthoDB" id="9790793at2"/>
<dbReference type="HAMAP" id="MF_00169">
    <property type="entry name" value="AroQ"/>
    <property type="match status" value="1"/>
</dbReference>
<protein>
    <recommendedName>
        <fullName evidence="5 8">3-dehydroquinate dehydratase</fullName>
        <shortName evidence="8">3-dehydroquinase</shortName>
        <ecNumber evidence="5 8">4.2.1.10</ecNumber>
    </recommendedName>
    <alternativeName>
        <fullName evidence="8">Type II DHQase</fullName>
    </alternativeName>
</protein>
<feature type="binding site" evidence="8">
    <location>
        <position position="80"/>
    </location>
    <ligand>
        <name>substrate</name>
    </ligand>
</feature>
<dbReference type="GO" id="GO:0009073">
    <property type="term" value="P:aromatic amino acid family biosynthetic process"/>
    <property type="evidence" value="ECO:0007669"/>
    <property type="project" value="UniProtKB-KW"/>
</dbReference>
<dbReference type="GO" id="GO:0009423">
    <property type="term" value="P:chorismate biosynthetic process"/>
    <property type="evidence" value="ECO:0007669"/>
    <property type="project" value="UniProtKB-UniRule"/>
</dbReference>
<evidence type="ECO:0000256" key="5">
    <source>
        <dbReference type="ARBA" id="ARBA00012060"/>
    </source>
</evidence>
<comment type="subunit">
    <text evidence="4 8">Homododecamer.</text>
</comment>
<dbReference type="Proteomes" id="UP000203589">
    <property type="component" value="Plasmid pSMS3-2"/>
</dbReference>
<evidence type="ECO:0000256" key="9">
    <source>
        <dbReference type="PIRSR" id="PIRSR001399-1"/>
    </source>
</evidence>
<keyword evidence="12" id="KW-1185">Reference proteome</keyword>
<feature type="site" description="Transition state stabilizer" evidence="8 10">
    <location>
        <position position="18"/>
    </location>
</feature>
<reference evidence="11 12" key="1">
    <citation type="submission" date="2017-07" db="EMBL/GenBank/DDBJ databases">
        <title>Genome Sequence of Antarctobacter heliothermus Strain SMS3 Isolated from a culture of the Diatom Skeletonema marinoi.</title>
        <authorList>
            <person name="Topel M."/>
            <person name="Pinder M.I.M."/>
            <person name="Johansson O.N."/>
            <person name="Kourtchenko O."/>
            <person name="Godhe A."/>
            <person name="Clarke A.K."/>
        </authorList>
    </citation>
    <scope>NUCLEOTIDE SEQUENCE [LARGE SCALE GENOMIC DNA]</scope>
    <source>
        <strain evidence="11 12">SMS3</strain>
        <plasmid evidence="12">Plasmid psms3-2</plasmid>
    </source>
</reference>
<feature type="binding site" evidence="8">
    <location>
        <position position="74"/>
    </location>
    <ligand>
        <name>substrate</name>
    </ligand>
</feature>
<name>A0A222EBS7_9RHOB</name>
<keyword evidence="8" id="KW-0028">Amino-acid biosynthesis</keyword>
<keyword evidence="11" id="KW-0614">Plasmid</keyword>
<dbReference type="GO" id="GO:0003855">
    <property type="term" value="F:3-dehydroquinate dehydratase activity"/>
    <property type="evidence" value="ECO:0007669"/>
    <property type="project" value="UniProtKB-UniRule"/>
</dbReference>
<gene>
    <name evidence="8" type="primary">aroQ</name>
    <name evidence="11" type="ORF">ANTHELSMS3_04758</name>
</gene>
<dbReference type="CDD" id="cd00466">
    <property type="entry name" value="DHQase_II"/>
    <property type="match status" value="1"/>
</dbReference>
<dbReference type="InterPro" id="IPR036441">
    <property type="entry name" value="DHquinase_II_sf"/>
</dbReference>
<evidence type="ECO:0000256" key="8">
    <source>
        <dbReference type="HAMAP-Rule" id="MF_00169"/>
    </source>
</evidence>
<dbReference type="GO" id="GO:0008652">
    <property type="term" value="P:amino acid biosynthetic process"/>
    <property type="evidence" value="ECO:0007669"/>
    <property type="project" value="UniProtKB-KW"/>
</dbReference>
<evidence type="ECO:0000256" key="4">
    <source>
        <dbReference type="ARBA" id="ARBA00011193"/>
    </source>
</evidence>
<dbReference type="GO" id="GO:0019631">
    <property type="term" value="P:quinate catabolic process"/>
    <property type="evidence" value="ECO:0007669"/>
    <property type="project" value="TreeGrafter"/>
</dbReference>
<feature type="active site" description="Proton donor" evidence="8 9">
    <location>
        <position position="100"/>
    </location>
</feature>
<dbReference type="KEGG" id="aht:ANTHELSMS3_04758"/>
<dbReference type="RefSeq" id="WP_094037715.1">
    <property type="nucleotide sequence ID" value="NZ_CP022542.1"/>
</dbReference>
<feature type="binding site" evidence="8">
    <location>
        <position position="87"/>
    </location>
    <ligand>
        <name>substrate</name>
    </ligand>
</feature>
<proteinExistence type="inferred from homology"/>
<feature type="active site" description="Proton acceptor" evidence="8 9">
    <location>
        <position position="23"/>
    </location>
</feature>
<dbReference type="PIRSF" id="PIRSF001399">
    <property type="entry name" value="DHquinase_II"/>
    <property type="match status" value="1"/>
</dbReference>
<dbReference type="PANTHER" id="PTHR21272">
    <property type="entry name" value="CATABOLIC 3-DEHYDROQUINASE"/>
    <property type="match status" value="1"/>
</dbReference>
<dbReference type="Pfam" id="PF01220">
    <property type="entry name" value="DHquinase_II"/>
    <property type="match status" value="1"/>
</dbReference>
<evidence type="ECO:0000256" key="10">
    <source>
        <dbReference type="PIRSR" id="PIRSR001399-3"/>
    </source>
</evidence>
<comment type="function">
    <text evidence="8">Catalyzes a trans-dehydration via an enolate intermediate.</text>
</comment>
<dbReference type="UniPathway" id="UPA00053">
    <property type="reaction ID" value="UER00086"/>
</dbReference>
<evidence type="ECO:0000256" key="3">
    <source>
        <dbReference type="ARBA" id="ARBA00011037"/>
    </source>
</evidence>
<dbReference type="SUPFAM" id="SSF52304">
    <property type="entry name" value="Type II 3-dehydroquinate dehydratase"/>
    <property type="match status" value="1"/>
</dbReference>
<evidence type="ECO:0000256" key="7">
    <source>
        <dbReference type="ARBA" id="ARBA00023239"/>
    </source>
</evidence>
<dbReference type="EC" id="4.2.1.10" evidence="5 8"/>
<sequence>MPRIMILNGPNLDIMGRRKNAAYNGISLADVDTMVQDWAKEHQVEVDFRQSNHEGVLVDWIHEALDGVDGLIINATALTHTSLMITDALAALECPTIELHFSNVHRDPTRADRHISVVRRAVTGVIAGFGPRGYLAALDLLNDMAAEAAQKET</sequence>
<keyword evidence="6 8" id="KW-0057">Aromatic amino acid biosynthesis</keyword>
<dbReference type="NCBIfam" id="NF003805">
    <property type="entry name" value="PRK05395.1-2"/>
    <property type="match status" value="1"/>
</dbReference>
<comment type="similarity">
    <text evidence="3 8">Belongs to the type-II 3-dehydroquinase family.</text>
</comment>
<evidence type="ECO:0000256" key="6">
    <source>
        <dbReference type="ARBA" id="ARBA00023141"/>
    </source>
</evidence>
<dbReference type="AlphaFoldDB" id="A0A222EBS7"/>
<dbReference type="InterPro" id="IPR001874">
    <property type="entry name" value="DHquinase_II"/>
</dbReference>
<dbReference type="NCBIfam" id="NF003807">
    <property type="entry name" value="PRK05395.1-4"/>
    <property type="match status" value="1"/>
</dbReference>
<comment type="caution">
    <text evidence="8">Lacks conserved residue(s) required for the propagation of feature annotation.</text>
</comment>
<feature type="binding site" evidence="8">
    <location>
        <position position="113"/>
    </location>
    <ligand>
        <name>substrate</name>
    </ligand>
</feature>
<comment type="catalytic activity">
    <reaction evidence="1 8">
        <text>3-dehydroquinate = 3-dehydroshikimate + H2O</text>
        <dbReference type="Rhea" id="RHEA:21096"/>
        <dbReference type="ChEBI" id="CHEBI:15377"/>
        <dbReference type="ChEBI" id="CHEBI:16630"/>
        <dbReference type="ChEBI" id="CHEBI:32364"/>
        <dbReference type="EC" id="4.2.1.10"/>
    </reaction>
</comment>
<geneLocation type="plasmid" evidence="12">
    <name>psms3-2</name>
</geneLocation>
<dbReference type="EMBL" id="CP022542">
    <property type="protein sequence ID" value="ASP23656.1"/>
    <property type="molecule type" value="Genomic_DNA"/>
</dbReference>
<keyword evidence="7 8" id="KW-0456">Lyase</keyword>